<evidence type="ECO:0000256" key="1">
    <source>
        <dbReference type="ARBA" id="ARBA00006756"/>
    </source>
</evidence>
<comment type="function">
    <text evidence="5">Component of the exocyst complex involved in the docking of exocytic vesicles with fusion sites on the plasma membrane.</text>
</comment>
<evidence type="ECO:0000259" key="7">
    <source>
        <dbReference type="Pfam" id="PF03081"/>
    </source>
</evidence>
<name>A0ABN7T0A4_OIKDI</name>
<dbReference type="Proteomes" id="UP001158576">
    <property type="component" value="Chromosome 2"/>
</dbReference>
<dbReference type="InterPro" id="IPR016159">
    <property type="entry name" value="Cullin_repeat-like_dom_sf"/>
</dbReference>
<dbReference type="Pfam" id="PF03081">
    <property type="entry name" value="Exo70_C"/>
    <property type="match status" value="1"/>
</dbReference>
<evidence type="ECO:0000256" key="6">
    <source>
        <dbReference type="SAM" id="MobiDB-lite"/>
    </source>
</evidence>
<comment type="similarity">
    <text evidence="1 5">Belongs to the EXO70 family.</text>
</comment>
<keyword evidence="5" id="KW-0653">Protein transport</keyword>
<dbReference type="InterPro" id="IPR046364">
    <property type="entry name" value="Exo70_C"/>
</dbReference>
<sequence>MTVIESEAHQRRREIAASLAKEEATLKAIEESLVAADEMTKSMESILSNFGSRLGKLENAVVPIHRQTKDLQRLQDNTENVLAAIDKVVGYHHVAKRQRDVVGKGVQESLTKYLESLADVQMAVDFFAKNNPDSPELNHVRALFDKGKDKIDEFFQQQVRQSSKVPSPETIFEFLGTQSEGPLGPRIASSEGPKPVPIAEFEPSVTADLVKAANWMVNEAKYETFVLHFGQIRGNILHQALSQYKEFIRVNGSGSINSKGRTLTGRKSLTRKQSSILIRNQQASKRRDRGGARGDDDSIDSEIEPFAQTIFAFTRLAEKEVTLLKTILPEHSYKKVFDLIVNVPLDSIGQDSKRFVQHVKECQVKKDYPGILAVFPTVQMLKKEQPEIHKKALKYCNDENRHMFGKLIRDIEMAGANALDAFVDGIKSDSKKTDENLPRDGTVHQMTSDALLFIEQLQSFPEVAGGMIATKKSDGSASAAQAKRAFGEYISKCCSAIVASLELRARNYEDPALKGLFLMNNFNFLINRLRKTEVYGIVEQFDKSIISGFQSSIVDHKSAYVNGWSRVVQHCSIDGVDLSDHKLREREKSIVKDRFKGFNAEIEDIVTKHQRWSVPDDRLRDQLRNEVIEYVQPHFSVFLKTFKYKEFTTKVNKYIKYTEQTLEDEIRKIFDREA</sequence>
<dbReference type="Gene3D" id="1.20.1280.170">
    <property type="entry name" value="Exocyst complex component Exo70"/>
    <property type="match status" value="1"/>
</dbReference>
<evidence type="ECO:0000313" key="8">
    <source>
        <dbReference type="EMBL" id="CAG5111260.1"/>
    </source>
</evidence>
<keyword evidence="3 5" id="KW-0268">Exocytosis</keyword>
<dbReference type="EMBL" id="OU015567">
    <property type="protein sequence ID" value="CAG5111260.1"/>
    <property type="molecule type" value="Genomic_DNA"/>
</dbReference>
<evidence type="ECO:0000313" key="9">
    <source>
        <dbReference type="Proteomes" id="UP001158576"/>
    </source>
</evidence>
<proteinExistence type="inferred from homology"/>
<keyword evidence="2 5" id="KW-0813">Transport</keyword>
<feature type="region of interest" description="Disordered" evidence="6">
    <location>
        <begin position="278"/>
        <end position="299"/>
    </location>
</feature>
<dbReference type="PANTHER" id="PTHR12542">
    <property type="entry name" value="EXOCYST COMPLEX PROTEIN EXO70"/>
    <property type="match status" value="1"/>
</dbReference>
<evidence type="ECO:0000256" key="4">
    <source>
        <dbReference type="ARBA" id="ARBA00026169"/>
    </source>
</evidence>
<dbReference type="Pfam" id="PF20669">
    <property type="entry name" value="Exo70_N"/>
    <property type="match status" value="1"/>
</dbReference>
<dbReference type="InterPro" id="IPR004140">
    <property type="entry name" value="Exo70"/>
</dbReference>
<organism evidence="8 9">
    <name type="scientific">Oikopleura dioica</name>
    <name type="common">Tunicate</name>
    <dbReference type="NCBI Taxonomy" id="34765"/>
    <lineage>
        <taxon>Eukaryota</taxon>
        <taxon>Metazoa</taxon>
        <taxon>Chordata</taxon>
        <taxon>Tunicata</taxon>
        <taxon>Appendicularia</taxon>
        <taxon>Copelata</taxon>
        <taxon>Oikopleuridae</taxon>
        <taxon>Oikopleura</taxon>
    </lineage>
</organism>
<reference evidence="8 9" key="1">
    <citation type="submission" date="2021-04" db="EMBL/GenBank/DDBJ databases">
        <authorList>
            <person name="Bliznina A."/>
        </authorList>
    </citation>
    <scope>NUCLEOTIDE SEQUENCE [LARGE SCALE GENOMIC DNA]</scope>
</reference>
<feature type="domain" description="Exocyst complex subunit Exo70 C-terminal" evidence="7">
    <location>
        <begin position="311"/>
        <end position="665"/>
    </location>
</feature>
<gene>
    <name evidence="8" type="ORF">OKIOD_LOCUS14350</name>
</gene>
<keyword evidence="9" id="KW-1185">Reference proteome</keyword>
<evidence type="ECO:0000256" key="5">
    <source>
        <dbReference type="RuleBase" id="RU365026"/>
    </source>
</evidence>
<accession>A0ABN7T0A4</accession>
<evidence type="ECO:0000256" key="3">
    <source>
        <dbReference type="ARBA" id="ARBA00022483"/>
    </source>
</evidence>
<protein>
    <recommendedName>
        <fullName evidence="4 5">Exocyst complex component 7</fullName>
    </recommendedName>
    <alternativeName>
        <fullName evidence="5">Exocyst complex component Exo70</fullName>
    </alternativeName>
</protein>
<dbReference type="SUPFAM" id="SSF74788">
    <property type="entry name" value="Cullin repeat-like"/>
    <property type="match status" value="1"/>
</dbReference>
<evidence type="ECO:0000256" key="2">
    <source>
        <dbReference type="ARBA" id="ARBA00022448"/>
    </source>
</evidence>
<dbReference type="PANTHER" id="PTHR12542:SF41">
    <property type="entry name" value="EXOCYST COMPLEX COMPONENT 7"/>
    <property type="match status" value="1"/>
</dbReference>